<dbReference type="OrthoDB" id="349547at2759"/>
<dbReference type="VEuPathDB" id="ToxoDB:ENH_00070610"/>
<evidence type="ECO:0000313" key="2">
    <source>
        <dbReference type="EMBL" id="CDJ69498.1"/>
    </source>
</evidence>
<evidence type="ECO:0000256" key="1">
    <source>
        <dbReference type="SAM" id="Phobius"/>
    </source>
</evidence>
<dbReference type="AlphaFoldDB" id="U6MZ41"/>
<proteinExistence type="predicted"/>
<dbReference type="EMBL" id="HG725744">
    <property type="protein sequence ID" value="CDJ69498.1"/>
    <property type="molecule type" value="Genomic_DNA"/>
</dbReference>
<dbReference type="GeneID" id="25477193"/>
<protein>
    <submittedName>
        <fullName evidence="2">Uncharacterized protein</fullName>
    </submittedName>
</protein>
<keyword evidence="3" id="KW-1185">Reference proteome</keyword>
<reference evidence="2" key="2">
    <citation type="submission" date="2013-10" db="EMBL/GenBank/DDBJ databases">
        <authorList>
            <person name="Aslett M."/>
        </authorList>
    </citation>
    <scope>NUCLEOTIDE SEQUENCE [LARGE SCALE GENOMIC DNA]</scope>
    <source>
        <strain evidence="2">Houghton</strain>
    </source>
</reference>
<dbReference type="Proteomes" id="UP000030754">
    <property type="component" value="Unassembled WGS sequence"/>
</dbReference>
<gene>
    <name evidence="2" type="ORF">ENH_00070610</name>
</gene>
<dbReference type="RefSeq" id="XP_013437964.1">
    <property type="nucleotide sequence ID" value="XM_013582510.1"/>
</dbReference>
<organism evidence="2 3">
    <name type="scientific">Eimeria necatrix</name>
    <dbReference type="NCBI Taxonomy" id="51315"/>
    <lineage>
        <taxon>Eukaryota</taxon>
        <taxon>Sar</taxon>
        <taxon>Alveolata</taxon>
        <taxon>Apicomplexa</taxon>
        <taxon>Conoidasida</taxon>
        <taxon>Coccidia</taxon>
        <taxon>Eucoccidiorida</taxon>
        <taxon>Eimeriorina</taxon>
        <taxon>Eimeriidae</taxon>
        <taxon>Eimeria</taxon>
    </lineage>
</organism>
<keyword evidence="1" id="KW-0812">Transmembrane</keyword>
<accession>U6MZ41</accession>
<feature type="transmembrane region" description="Helical" evidence="1">
    <location>
        <begin position="41"/>
        <end position="61"/>
    </location>
</feature>
<sequence>MDELTLTPQKLRKLQQVVEISCLPEQLAVALLVSSCWSVQVRLLLLLLLVLLLLLLLLLFLRR</sequence>
<keyword evidence="1" id="KW-1133">Transmembrane helix</keyword>
<reference evidence="2" key="1">
    <citation type="submission" date="2013-10" db="EMBL/GenBank/DDBJ databases">
        <title>Genomic analysis of the causative agents of coccidiosis in chickens.</title>
        <authorList>
            <person name="Reid A.J."/>
            <person name="Blake D."/>
            <person name="Billington K."/>
            <person name="Browne H."/>
            <person name="Dunn M."/>
            <person name="Hung S."/>
            <person name="Kawahara F."/>
            <person name="Miranda-Saavedra D."/>
            <person name="Mourier T."/>
            <person name="Nagra H."/>
            <person name="Otto T.D."/>
            <person name="Rawlings N."/>
            <person name="Sanchez A."/>
            <person name="Sanders M."/>
            <person name="Subramaniam C."/>
            <person name="Tay Y."/>
            <person name="Dear P."/>
            <person name="Doerig C."/>
            <person name="Gruber A."/>
            <person name="Parkinson J."/>
            <person name="Shirley M."/>
            <person name="Wan K.L."/>
            <person name="Berriman M."/>
            <person name="Tomley F."/>
            <person name="Pain A."/>
        </authorList>
    </citation>
    <scope>NUCLEOTIDE SEQUENCE [LARGE SCALE GENOMIC DNA]</scope>
    <source>
        <strain evidence="2">Houghton</strain>
    </source>
</reference>
<evidence type="ECO:0000313" key="3">
    <source>
        <dbReference type="Proteomes" id="UP000030754"/>
    </source>
</evidence>
<name>U6MZ41_9EIME</name>
<keyword evidence="1" id="KW-0472">Membrane</keyword>